<name>A0AAN6XJZ8_9PEZI</name>
<proteinExistence type="predicted"/>
<dbReference type="EMBL" id="MU863900">
    <property type="protein sequence ID" value="KAK4202094.1"/>
    <property type="molecule type" value="Genomic_DNA"/>
</dbReference>
<organism evidence="2 3">
    <name type="scientific">Triangularia verruculosa</name>
    <dbReference type="NCBI Taxonomy" id="2587418"/>
    <lineage>
        <taxon>Eukaryota</taxon>
        <taxon>Fungi</taxon>
        <taxon>Dikarya</taxon>
        <taxon>Ascomycota</taxon>
        <taxon>Pezizomycotina</taxon>
        <taxon>Sordariomycetes</taxon>
        <taxon>Sordariomycetidae</taxon>
        <taxon>Sordariales</taxon>
        <taxon>Podosporaceae</taxon>
        <taxon>Triangularia</taxon>
    </lineage>
</organism>
<keyword evidence="3" id="KW-1185">Reference proteome</keyword>
<reference evidence="2" key="1">
    <citation type="journal article" date="2023" name="Mol. Phylogenet. Evol.">
        <title>Genome-scale phylogeny and comparative genomics of the fungal order Sordariales.</title>
        <authorList>
            <person name="Hensen N."/>
            <person name="Bonometti L."/>
            <person name="Westerberg I."/>
            <person name="Brannstrom I.O."/>
            <person name="Guillou S."/>
            <person name="Cros-Aarteil S."/>
            <person name="Calhoun S."/>
            <person name="Haridas S."/>
            <person name="Kuo A."/>
            <person name="Mondo S."/>
            <person name="Pangilinan J."/>
            <person name="Riley R."/>
            <person name="LaButti K."/>
            <person name="Andreopoulos B."/>
            <person name="Lipzen A."/>
            <person name="Chen C."/>
            <person name="Yan M."/>
            <person name="Daum C."/>
            <person name="Ng V."/>
            <person name="Clum A."/>
            <person name="Steindorff A."/>
            <person name="Ohm R.A."/>
            <person name="Martin F."/>
            <person name="Silar P."/>
            <person name="Natvig D.O."/>
            <person name="Lalanne C."/>
            <person name="Gautier V."/>
            <person name="Ament-Velasquez S.L."/>
            <person name="Kruys A."/>
            <person name="Hutchinson M.I."/>
            <person name="Powell A.J."/>
            <person name="Barry K."/>
            <person name="Miller A.N."/>
            <person name="Grigoriev I.V."/>
            <person name="Debuchy R."/>
            <person name="Gladieux P."/>
            <person name="Hiltunen Thoren M."/>
            <person name="Johannesson H."/>
        </authorList>
    </citation>
    <scope>NUCLEOTIDE SEQUENCE</scope>
    <source>
        <strain evidence="2">CBS 315.58</strain>
    </source>
</reference>
<evidence type="ECO:0000313" key="3">
    <source>
        <dbReference type="Proteomes" id="UP001303160"/>
    </source>
</evidence>
<evidence type="ECO:0000256" key="1">
    <source>
        <dbReference type="SAM" id="MobiDB-lite"/>
    </source>
</evidence>
<dbReference type="Proteomes" id="UP001303160">
    <property type="component" value="Unassembled WGS sequence"/>
</dbReference>
<evidence type="ECO:0000313" key="2">
    <source>
        <dbReference type="EMBL" id="KAK4202094.1"/>
    </source>
</evidence>
<sequence>MSKFGRAYTDDKEGSQIPQEAPDGVVADPSYKTDGNQPVPVIDDNESVENPIKLGSADSDKQLEQDDKEAIDKSNIIKERTRHATKPGRTY</sequence>
<feature type="region of interest" description="Disordered" evidence="1">
    <location>
        <begin position="1"/>
        <end position="91"/>
    </location>
</feature>
<feature type="compositionally biased region" description="Basic residues" evidence="1">
    <location>
        <begin position="80"/>
        <end position="91"/>
    </location>
</feature>
<reference evidence="2" key="2">
    <citation type="submission" date="2023-05" db="EMBL/GenBank/DDBJ databases">
        <authorList>
            <consortium name="Lawrence Berkeley National Laboratory"/>
            <person name="Steindorff A."/>
            <person name="Hensen N."/>
            <person name="Bonometti L."/>
            <person name="Westerberg I."/>
            <person name="Brannstrom I.O."/>
            <person name="Guillou S."/>
            <person name="Cros-Aarteil S."/>
            <person name="Calhoun S."/>
            <person name="Haridas S."/>
            <person name="Kuo A."/>
            <person name="Mondo S."/>
            <person name="Pangilinan J."/>
            <person name="Riley R."/>
            <person name="Labutti K."/>
            <person name="Andreopoulos B."/>
            <person name="Lipzen A."/>
            <person name="Chen C."/>
            <person name="Yanf M."/>
            <person name="Daum C."/>
            <person name="Ng V."/>
            <person name="Clum A."/>
            <person name="Ohm R."/>
            <person name="Martin F."/>
            <person name="Silar P."/>
            <person name="Natvig D."/>
            <person name="Lalanne C."/>
            <person name="Gautier V."/>
            <person name="Ament-Velasquez S.L."/>
            <person name="Kruys A."/>
            <person name="Hutchinson M.I."/>
            <person name="Powell A.J."/>
            <person name="Barry K."/>
            <person name="Miller A.N."/>
            <person name="Grigoriev I.V."/>
            <person name="Debuchy R."/>
            <person name="Gladieux P."/>
            <person name="Thoren M.H."/>
            <person name="Johannesson H."/>
        </authorList>
    </citation>
    <scope>NUCLEOTIDE SEQUENCE</scope>
    <source>
        <strain evidence="2">CBS 315.58</strain>
    </source>
</reference>
<protein>
    <submittedName>
        <fullName evidence="2">Uncharacterized protein</fullName>
    </submittedName>
</protein>
<feature type="compositionally biased region" description="Basic and acidic residues" evidence="1">
    <location>
        <begin position="58"/>
        <end position="79"/>
    </location>
</feature>
<accession>A0AAN6XJZ8</accession>
<comment type="caution">
    <text evidence="2">The sequence shown here is derived from an EMBL/GenBank/DDBJ whole genome shotgun (WGS) entry which is preliminary data.</text>
</comment>
<gene>
    <name evidence="2" type="ORF">QBC40DRAFT_252369</name>
</gene>
<dbReference type="AlphaFoldDB" id="A0AAN6XJZ8"/>